<feature type="domain" description="Surface lipoprotein assembly modifier C-terminal" evidence="9">
    <location>
        <begin position="152"/>
        <end position="447"/>
    </location>
</feature>
<accession>A0A1V3JA30</accession>
<dbReference type="InterPro" id="IPR007655">
    <property type="entry name" value="Slam_C"/>
</dbReference>
<dbReference type="EMBL" id="MLHN01000001">
    <property type="protein sequence ID" value="OOF52141.1"/>
    <property type="molecule type" value="Genomic_DNA"/>
</dbReference>
<gene>
    <name evidence="11" type="ORF">BKK54_00530</name>
</gene>
<feature type="signal peptide" evidence="8">
    <location>
        <begin position="1"/>
        <end position="19"/>
    </location>
</feature>
<keyword evidence="5" id="KW-0472">Membrane</keyword>
<keyword evidence="2" id="KW-1134">Transmembrane beta strand</keyword>
<evidence type="ECO:0000259" key="9">
    <source>
        <dbReference type="Pfam" id="PF04575"/>
    </source>
</evidence>
<evidence type="ECO:0008006" key="13">
    <source>
        <dbReference type="Google" id="ProtNLM"/>
    </source>
</evidence>
<feature type="chain" id="PRO_5013319355" description="DUF560 domain-containing protein" evidence="8">
    <location>
        <begin position="20"/>
        <end position="447"/>
    </location>
</feature>
<evidence type="ECO:0000256" key="8">
    <source>
        <dbReference type="SAM" id="SignalP"/>
    </source>
</evidence>
<reference evidence="11 12" key="1">
    <citation type="submission" date="2016-10" db="EMBL/GenBank/DDBJ databases">
        <title>Rodentibacter gen. nov. and new species.</title>
        <authorList>
            <person name="Christensen H."/>
        </authorList>
    </citation>
    <scope>NUCLEOTIDE SEQUENCE [LARGE SCALE GENOMIC DNA]</scope>
    <source>
        <strain evidence="12">ppn416</strain>
    </source>
</reference>
<evidence type="ECO:0000256" key="5">
    <source>
        <dbReference type="ARBA" id="ARBA00023136"/>
    </source>
</evidence>
<evidence type="ECO:0000259" key="10">
    <source>
        <dbReference type="Pfam" id="PF24575"/>
    </source>
</evidence>
<dbReference type="RefSeq" id="WP_077540480.1">
    <property type="nucleotide sequence ID" value="NZ_MLHN01000001.1"/>
</dbReference>
<dbReference type="GO" id="GO:0009279">
    <property type="term" value="C:cell outer membrane"/>
    <property type="evidence" value="ECO:0007669"/>
    <property type="project" value="UniProtKB-SubCell"/>
</dbReference>
<evidence type="ECO:0000256" key="3">
    <source>
        <dbReference type="ARBA" id="ARBA00022692"/>
    </source>
</evidence>
<dbReference type="InterPro" id="IPR011990">
    <property type="entry name" value="TPR-like_helical_dom_sf"/>
</dbReference>
<dbReference type="InterPro" id="IPR057556">
    <property type="entry name" value="TPR_Slam"/>
</dbReference>
<feature type="domain" description="Surface lipoprotein assembly modifier N-terminal TPR repeats region" evidence="10">
    <location>
        <begin position="31"/>
        <end position="122"/>
    </location>
</feature>
<comment type="similarity">
    <text evidence="7">Belongs to the Slam family.</text>
</comment>
<dbReference type="Gene3D" id="1.25.40.10">
    <property type="entry name" value="Tetratricopeptide repeat domain"/>
    <property type="match status" value="1"/>
</dbReference>
<evidence type="ECO:0000256" key="2">
    <source>
        <dbReference type="ARBA" id="ARBA00022452"/>
    </source>
</evidence>
<evidence type="ECO:0000256" key="4">
    <source>
        <dbReference type="ARBA" id="ARBA00022729"/>
    </source>
</evidence>
<evidence type="ECO:0000256" key="1">
    <source>
        <dbReference type="ARBA" id="ARBA00004571"/>
    </source>
</evidence>
<evidence type="ECO:0000256" key="7">
    <source>
        <dbReference type="ARBA" id="ARBA00023609"/>
    </source>
</evidence>
<sequence length="447" mass="52690">MKKFSFALLFLFISRFSAAQSFYFEKGMNFKQVEQVLSENLYQLNAQDLNILLENYRNFSEHNARLAGVAAGRVAFLQKDYSQAITLYRKVLAENPTLTPVRLELAITLFYQKQNEAAKEQFEKIKSDPELPEDSRRLVEHYLENLAKQAGWEIDFSIHYVKEKNVNNVSDAENIRLSNQATLSKSGGMLPQKAQGFSYYLNVNRDFNLVGSHYFSLTNLFVGKSYWDNHKYDDIFNRSSLGYAYKVANNTFRIKPFYEKRWYGNKSYRWNNGISLENAYWFSPNWRLSLSFEFAKQHYFDGLMLNGHSRLFSSTLAWFVNPKLHFYFGADVVSERTKVRQYSSDSHVFRAGWGQEWQGGISSQIGLSFIKRAYKDTAKLGNLDFFSFGKVRKDHIYSLYMLLWKRDWHLWGITPKLQFIWKKQNSNIPQMYSYKQSNINLVFEKRF</sequence>
<dbReference type="Proteomes" id="UP000188481">
    <property type="component" value="Unassembled WGS sequence"/>
</dbReference>
<keyword evidence="6" id="KW-0998">Cell outer membrane</keyword>
<dbReference type="STRING" id="1908264.BKK54_00530"/>
<keyword evidence="4 8" id="KW-0732">Signal</keyword>
<dbReference type="Pfam" id="PF04575">
    <property type="entry name" value="SlipAM"/>
    <property type="match status" value="1"/>
</dbReference>
<organism evidence="11 12">
    <name type="scientific">Rodentibacter genomosp. 1</name>
    <dbReference type="NCBI Taxonomy" id="1908264"/>
    <lineage>
        <taxon>Bacteria</taxon>
        <taxon>Pseudomonadati</taxon>
        <taxon>Pseudomonadota</taxon>
        <taxon>Gammaproteobacteria</taxon>
        <taxon>Pasteurellales</taxon>
        <taxon>Pasteurellaceae</taxon>
        <taxon>Rodentibacter</taxon>
    </lineage>
</organism>
<dbReference type="Pfam" id="PF24575">
    <property type="entry name" value="TPR_Slam"/>
    <property type="match status" value="1"/>
</dbReference>
<keyword evidence="12" id="KW-1185">Reference proteome</keyword>
<protein>
    <recommendedName>
        <fullName evidence="13">DUF560 domain-containing protein</fullName>
    </recommendedName>
</protein>
<dbReference type="SUPFAM" id="SSF48452">
    <property type="entry name" value="TPR-like"/>
    <property type="match status" value="1"/>
</dbReference>
<keyword evidence="3" id="KW-0812">Transmembrane</keyword>
<evidence type="ECO:0000313" key="11">
    <source>
        <dbReference type="EMBL" id="OOF52141.1"/>
    </source>
</evidence>
<comment type="subcellular location">
    <subcellularLocation>
        <location evidence="1">Cell outer membrane</location>
        <topology evidence="1">Multi-pass membrane protein</topology>
    </subcellularLocation>
</comment>
<name>A0A1V3JA30_9PAST</name>
<proteinExistence type="inferred from homology"/>
<evidence type="ECO:0000313" key="12">
    <source>
        <dbReference type="Proteomes" id="UP000188481"/>
    </source>
</evidence>
<comment type="caution">
    <text evidence="11">The sequence shown here is derived from an EMBL/GenBank/DDBJ whole genome shotgun (WGS) entry which is preliminary data.</text>
</comment>
<dbReference type="AlphaFoldDB" id="A0A1V3JA30"/>
<evidence type="ECO:0000256" key="6">
    <source>
        <dbReference type="ARBA" id="ARBA00023237"/>
    </source>
</evidence>